<gene>
    <name evidence="2" type="ORF">E4U60_004764</name>
</gene>
<dbReference type="OrthoDB" id="4961106at2759"/>
<dbReference type="Proteomes" id="UP000706124">
    <property type="component" value="Unassembled WGS sequence"/>
</dbReference>
<keyword evidence="1" id="KW-0732">Signal</keyword>
<dbReference type="EMBL" id="SRPO01000004">
    <property type="protein sequence ID" value="KAG5949506.1"/>
    <property type="molecule type" value="Genomic_DNA"/>
</dbReference>
<name>A0A9P7MKR9_9HYPO</name>
<dbReference type="AlphaFoldDB" id="A0A9P7MKR9"/>
<sequence>MKAHSVFNILLLAAASLAHNITLQTGKRHEKCRRAIVDNRPGPLICYSIFVTKVTPNPVTTPVLLTKTVSSTTTVVFTVTETAYQTATTTLPASASQPNTVRFARARQNFNSNDHEGHEHSKPPANPSISVIKHNPKVIDLTTNTKYTKHHSRHKIHLNQISRTLTIEAACRRPGRYLPACLHIIGNEPCLTILPTPTSFSTMTESLKYPVVTVSKVVTAHIVSLVVVTMPVEDPKVMSVSV</sequence>
<organism evidence="2 3">
    <name type="scientific">Claviceps pazoutovae</name>
    <dbReference type="NCBI Taxonomy" id="1649127"/>
    <lineage>
        <taxon>Eukaryota</taxon>
        <taxon>Fungi</taxon>
        <taxon>Dikarya</taxon>
        <taxon>Ascomycota</taxon>
        <taxon>Pezizomycotina</taxon>
        <taxon>Sordariomycetes</taxon>
        <taxon>Hypocreomycetidae</taxon>
        <taxon>Hypocreales</taxon>
        <taxon>Clavicipitaceae</taxon>
        <taxon>Claviceps</taxon>
    </lineage>
</organism>
<feature type="chain" id="PRO_5040182777" evidence="1">
    <location>
        <begin position="19"/>
        <end position="242"/>
    </location>
</feature>
<comment type="caution">
    <text evidence="2">The sequence shown here is derived from an EMBL/GenBank/DDBJ whole genome shotgun (WGS) entry which is preliminary data.</text>
</comment>
<keyword evidence="3" id="KW-1185">Reference proteome</keyword>
<reference evidence="2 3" key="1">
    <citation type="journal article" date="2020" name="bioRxiv">
        <title>Whole genome comparisons of ergot fungi reveals the divergence and evolution of species within the genus Claviceps are the result of varying mechanisms driving genome evolution and host range expansion.</title>
        <authorList>
            <person name="Wyka S.A."/>
            <person name="Mondo S.J."/>
            <person name="Liu M."/>
            <person name="Dettman J."/>
            <person name="Nalam V."/>
            <person name="Broders K.D."/>
        </authorList>
    </citation>
    <scope>NUCLEOTIDE SEQUENCE [LARGE SCALE GENOMIC DNA]</scope>
    <source>
        <strain evidence="2 3">CCC 1485</strain>
    </source>
</reference>
<evidence type="ECO:0000313" key="2">
    <source>
        <dbReference type="EMBL" id="KAG5949506.1"/>
    </source>
</evidence>
<proteinExistence type="predicted"/>
<evidence type="ECO:0000256" key="1">
    <source>
        <dbReference type="SAM" id="SignalP"/>
    </source>
</evidence>
<evidence type="ECO:0000313" key="3">
    <source>
        <dbReference type="Proteomes" id="UP000706124"/>
    </source>
</evidence>
<feature type="signal peptide" evidence="1">
    <location>
        <begin position="1"/>
        <end position="18"/>
    </location>
</feature>
<protein>
    <submittedName>
        <fullName evidence="2">Uncharacterized protein</fullName>
    </submittedName>
</protein>
<accession>A0A9P7MKR9</accession>